<evidence type="ECO:0000313" key="1">
    <source>
        <dbReference type="EMBL" id="CAB4141524.1"/>
    </source>
</evidence>
<organism evidence="1">
    <name type="scientific">uncultured Caudovirales phage</name>
    <dbReference type="NCBI Taxonomy" id="2100421"/>
    <lineage>
        <taxon>Viruses</taxon>
        <taxon>Duplodnaviria</taxon>
        <taxon>Heunggongvirae</taxon>
        <taxon>Uroviricota</taxon>
        <taxon>Caudoviricetes</taxon>
        <taxon>Peduoviridae</taxon>
        <taxon>Maltschvirus</taxon>
        <taxon>Maltschvirus maltsch</taxon>
    </lineage>
</organism>
<dbReference type="EMBL" id="LR796391">
    <property type="protein sequence ID" value="CAB4141524.1"/>
    <property type="molecule type" value="Genomic_DNA"/>
</dbReference>
<protein>
    <submittedName>
        <fullName evidence="1">Uncharacterized protein</fullName>
    </submittedName>
</protein>
<name>A0A6J5M421_9CAUD</name>
<accession>A0A6J5M421</accession>
<gene>
    <name evidence="1" type="ORF">UFOVP418_56</name>
</gene>
<reference evidence="1" key="1">
    <citation type="submission" date="2020-04" db="EMBL/GenBank/DDBJ databases">
        <authorList>
            <person name="Chiriac C."/>
            <person name="Salcher M."/>
            <person name="Ghai R."/>
            <person name="Kavagutti S V."/>
        </authorList>
    </citation>
    <scope>NUCLEOTIDE SEQUENCE</scope>
</reference>
<sequence>MSTNEWITDRLPNKEDGIHGFCVVYNALGRLVYIGEIKQGEAWKLIPECEPYVKPKRYTVKWLNDMNCWAIMQAHFIATRLIQLDCECQEHREAAEEIAAIYERMKP</sequence>
<proteinExistence type="predicted"/>